<name>A0A4Y2CEC5_ARAVE</name>
<reference evidence="1 2" key="1">
    <citation type="journal article" date="2019" name="Sci. Rep.">
        <title>Orb-weaving spider Araneus ventricosus genome elucidates the spidroin gene catalogue.</title>
        <authorList>
            <person name="Kono N."/>
            <person name="Nakamura H."/>
            <person name="Ohtoshi R."/>
            <person name="Moran D.A.P."/>
            <person name="Shinohara A."/>
            <person name="Yoshida Y."/>
            <person name="Fujiwara M."/>
            <person name="Mori M."/>
            <person name="Tomita M."/>
            <person name="Arakawa K."/>
        </authorList>
    </citation>
    <scope>NUCLEOTIDE SEQUENCE [LARGE SCALE GENOMIC DNA]</scope>
</reference>
<dbReference type="AlphaFoldDB" id="A0A4Y2CEC5"/>
<protein>
    <submittedName>
        <fullName evidence="1">Uncharacterized protein</fullName>
    </submittedName>
</protein>
<evidence type="ECO:0000313" key="2">
    <source>
        <dbReference type="Proteomes" id="UP000499080"/>
    </source>
</evidence>
<sequence>MAMAAMIRTFKSVMVVGHMLVTTIACNHIGGVLTLVTENFYISNRDTQIVLQWRSEDRRSGVARVCGAQGMIFSNPVVITSSACVNGSRGTVLYLHPSSYFPLKME</sequence>
<evidence type="ECO:0000313" key="1">
    <source>
        <dbReference type="EMBL" id="GBM02782.1"/>
    </source>
</evidence>
<gene>
    <name evidence="1" type="ORF">AVEN_255731_1</name>
</gene>
<comment type="caution">
    <text evidence="1">The sequence shown here is derived from an EMBL/GenBank/DDBJ whole genome shotgun (WGS) entry which is preliminary data.</text>
</comment>
<dbReference type="Proteomes" id="UP000499080">
    <property type="component" value="Unassembled WGS sequence"/>
</dbReference>
<proteinExistence type="predicted"/>
<dbReference type="EMBL" id="BGPR01086268">
    <property type="protein sequence ID" value="GBM02782.1"/>
    <property type="molecule type" value="Genomic_DNA"/>
</dbReference>
<accession>A0A4Y2CEC5</accession>
<keyword evidence="2" id="KW-1185">Reference proteome</keyword>
<organism evidence="1 2">
    <name type="scientific">Araneus ventricosus</name>
    <name type="common">Orbweaver spider</name>
    <name type="synonym">Epeira ventricosa</name>
    <dbReference type="NCBI Taxonomy" id="182803"/>
    <lineage>
        <taxon>Eukaryota</taxon>
        <taxon>Metazoa</taxon>
        <taxon>Ecdysozoa</taxon>
        <taxon>Arthropoda</taxon>
        <taxon>Chelicerata</taxon>
        <taxon>Arachnida</taxon>
        <taxon>Araneae</taxon>
        <taxon>Araneomorphae</taxon>
        <taxon>Entelegynae</taxon>
        <taxon>Araneoidea</taxon>
        <taxon>Araneidae</taxon>
        <taxon>Araneus</taxon>
    </lineage>
</organism>